<evidence type="ECO:0000256" key="3">
    <source>
        <dbReference type="ARBA" id="ARBA00023307"/>
    </source>
</evidence>
<dbReference type="InterPro" id="IPR012128">
    <property type="entry name" value="Phycobilisome_asu/bsu"/>
</dbReference>
<dbReference type="EMBL" id="CP001344">
    <property type="protein sequence ID" value="ACL45499.1"/>
    <property type="molecule type" value="Genomic_DNA"/>
</dbReference>
<dbReference type="OrthoDB" id="531025at2"/>
<keyword evidence="2" id="KW-0157">Chromophore</keyword>
<gene>
    <name evidence="4" type="ordered locus">Cyan7425_3171</name>
</gene>
<evidence type="ECO:0008006" key="5">
    <source>
        <dbReference type="Google" id="ProtNLM"/>
    </source>
</evidence>
<accession>B8HN30</accession>
<reference evidence="4" key="1">
    <citation type="submission" date="2009-01" db="EMBL/GenBank/DDBJ databases">
        <title>Complete sequence of chromosome Cyanothece sp. PCC 7425.</title>
        <authorList>
            <consortium name="US DOE Joint Genome Institute"/>
            <person name="Lucas S."/>
            <person name="Copeland A."/>
            <person name="Lapidus A."/>
            <person name="Glavina del Rio T."/>
            <person name="Dalin E."/>
            <person name="Tice H."/>
            <person name="Bruce D."/>
            <person name="Goodwin L."/>
            <person name="Pitluck S."/>
            <person name="Sims D."/>
            <person name="Meineke L."/>
            <person name="Brettin T."/>
            <person name="Detter J.C."/>
            <person name="Han C."/>
            <person name="Larimer F."/>
            <person name="Land M."/>
            <person name="Hauser L."/>
            <person name="Kyrpides N."/>
            <person name="Ovchinnikova G."/>
            <person name="Liberton M."/>
            <person name="Stoeckel J."/>
            <person name="Banerjee A."/>
            <person name="Singh A."/>
            <person name="Page L."/>
            <person name="Sato H."/>
            <person name="Zhao L."/>
            <person name="Sherman L."/>
            <person name="Pakrasi H."/>
            <person name="Richardson P."/>
        </authorList>
    </citation>
    <scope>NUCLEOTIDE SEQUENCE</scope>
    <source>
        <strain evidence="4">PCC 7425</strain>
    </source>
</reference>
<name>B8HN30_CYAP4</name>
<evidence type="ECO:0000256" key="1">
    <source>
        <dbReference type="ARBA" id="ARBA00008182"/>
    </source>
</evidence>
<evidence type="ECO:0000256" key="2">
    <source>
        <dbReference type="ARBA" id="ARBA00022991"/>
    </source>
</evidence>
<dbReference type="GO" id="GO:0030089">
    <property type="term" value="C:phycobilisome"/>
    <property type="evidence" value="ECO:0007669"/>
    <property type="project" value="InterPro"/>
</dbReference>
<sequence length="158" mass="18588">MHPDLESLFYKAEENYLQAVEMKLFKHHINSLAQRLQTYEVLRDQEIDIFQPVADRLVEAFAQESTPLLEQALKQWIAILRYASMAMLLNNPEFLQRRLLEWLTELVEVQQRQSIEAKIAQLLQDRLREVLTEEQRNLIAPFIDQARHTLLGATALYA</sequence>
<keyword evidence="3" id="KW-0089">Bile pigment</keyword>
<dbReference type="InterPro" id="IPR009050">
    <property type="entry name" value="Globin-like_sf"/>
</dbReference>
<dbReference type="Gene3D" id="1.10.490.20">
    <property type="entry name" value="Phycocyanins"/>
    <property type="match status" value="1"/>
</dbReference>
<proteinExistence type="inferred from homology"/>
<evidence type="ECO:0000313" key="4">
    <source>
        <dbReference type="EMBL" id="ACL45499.1"/>
    </source>
</evidence>
<dbReference type="GO" id="GO:0015979">
    <property type="term" value="P:photosynthesis"/>
    <property type="evidence" value="ECO:0007669"/>
    <property type="project" value="InterPro"/>
</dbReference>
<organism evidence="4">
    <name type="scientific">Cyanothece sp. (strain PCC 7425 / ATCC 29141)</name>
    <dbReference type="NCBI Taxonomy" id="395961"/>
    <lineage>
        <taxon>Bacteria</taxon>
        <taxon>Bacillati</taxon>
        <taxon>Cyanobacteriota</taxon>
        <taxon>Cyanophyceae</taxon>
        <taxon>Gomontiellales</taxon>
        <taxon>Cyanothecaceae</taxon>
        <taxon>Cyanothece</taxon>
    </lineage>
</organism>
<dbReference type="SUPFAM" id="SSF46458">
    <property type="entry name" value="Globin-like"/>
    <property type="match status" value="1"/>
</dbReference>
<dbReference type="KEGG" id="cyn:Cyan7425_3171"/>
<dbReference type="InterPro" id="IPR038719">
    <property type="entry name" value="Phycobilisome_asu/bsu_sf"/>
</dbReference>
<dbReference type="eggNOG" id="ENOG5032QY1">
    <property type="taxonomic scope" value="Bacteria"/>
</dbReference>
<dbReference type="AlphaFoldDB" id="B8HN30"/>
<dbReference type="HOGENOM" id="CLU_137322_1_0_3"/>
<protein>
    <recommendedName>
        <fullName evidence="5">Phycobilisome protein</fullName>
    </recommendedName>
</protein>
<comment type="similarity">
    <text evidence="1">Belongs to the phycobiliprotein family.</text>
</comment>
<dbReference type="STRING" id="395961.Cyan7425_3171"/>
<dbReference type="Pfam" id="PF00502">
    <property type="entry name" value="Phycobilisome"/>
    <property type="match status" value="1"/>
</dbReference>